<feature type="compositionally biased region" description="Polar residues" evidence="1">
    <location>
        <begin position="173"/>
        <end position="186"/>
    </location>
</feature>
<feature type="region of interest" description="Disordered" evidence="1">
    <location>
        <begin position="173"/>
        <end position="192"/>
    </location>
</feature>
<organism evidence="4 5">
    <name type="scientific">Alosa alosa</name>
    <name type="common">allis shad</name>
    <dbReference type="NCBI Taxonomy" id="278164"/>
    <lineage>
        <taxon>Eukaryota</taxon>
        <taxon>Metazoa</taxon>
        <taxon>Chordata</taxon>
        <taxon>Craniata</taxon>
        <taxon>Vertebrata</taxon>
        <taxon>Euteleostomi</taxon>
        <taxon>Actinopterygii</taxon>
        <taxon>Neopterygii</taxon>
        <taxon>Teleostei</taxon>
        <taxon>Clupei</taxon>
        <taxon>Clupeiformes</taxon>
        <taxon>Clupeoidei</taxon>
        <taxon>Clupeidae</taxon>
        <taxon>Alosa</taxon>
    </lineage>
</organism>
<evidence type="ECO:0000259" key="3">
    <source>
        <dbReference type="PROSITE" id="PS50835"/>
    </source>
</evidence>
<dbReference type="AlphaFoldDB" id="A0AAV6G1Q1"/>
<feature type="domain" description="Ig-like" evidence="3">
    <location>
        <begin position="244"/>
        <end position="329"/>
    </location>
</feature>
<dbReference type="CDD" id="cd00096">
    <property type="entry name" value="Ig"/>
    <property type="match status" value="1"/>
</dbReference>
<comment type="caution">
    <text evidence="4">The sequence shown here is derived from an EMBL/GenBank/DDBJ whole genome shotgun (WGS) entry which is preliminary data.</text>
</comment>
<feature type="domain" description="Ig-like" evidence="3">
    <location>
        <begin position="144"/>
        <end position="236"/>
    </location>
</feature>
<name>A0AAV6G1Q1_9TELE</name>
<dbReference type="SMART" id="SM00408">
    <property type="entry name" value="IGc2"/>
    <property type="match status" value="1"/>
</dbReference>
<evidence type="ECO:0000313" key="5">
    <source>
        <dbReference type="Proteomes" id="UP000823561"/>
    </source>
</evidence>
<sequence length="336" mass="37227">MIFLNTFFFFHLLFFAIGERSYSVSLPERLYALGGFCVVIPCSFDIPDFETKLNISKSINGLWIKGGKKFDNLPVVFNGTTNITKLFERIEITGNLHQRDCTTIFYNVNQSHADKYHFRTEMTNELYTFKESFCLIVEDSPLSPRVSEMSEVSEGTSVNLTCTAAAPCPSQSPTITWSPPTGNTHTHIQDEKDGNRSLVSFLTFTASHSHHGRKIYCTASYPRQNGSSVEANSTVQILRVLFSPVNVVASVSTSGPAAEGCSVTLTCSSSVANPPVQNYTWFRRGQHTPIGSGQTLTFNLSSSDEGQYYCRAEHPQGGKESAAVNLMITEDKRNFS</sequence>
<keyword evidence="5" id="KW-1185">Reference proteome</keyword>
<feature type="chain" id="PRO_5043484640" description="Ig-like domain-containing protein" evidence="2">
    <location>
        <begin position="19"/>
        <end position="336"/>
    </location>
</feature>
<evidence type="ECO:0000313" key="4">
    <source>
        <dbReference type="EMBL" id="KAG5268554.1"/>
    </source>
</evidence>
<proteinExistence type="predicted"/>
<dbReference type="InterPro" id="IPR036179">
    <property type="entry name" value="Ig-like_dom_sf"/>
</dbReference>
<gene>
    <name evidence="4" type="ORF">AALO_G00213840</name>
</gene>
<dbReference type="PROSITE" id="PS50835">
    <property type="entry name" value="IG_LIKE"/>
    <property type="match status" value="2"/>
</dbReference>
<evidence type="ECO:0000256" key="1">
    <source>
        <dbReference type="SAM" id="MobiDB-lite"/>
    </source>
</evidence>
<dbReference type="Proteomes" id="UP000823561">
    <property type="component" value="Chromosome 16"/>
</dbReference>
<dbReference type="EMBL" id="JADWDJ010000016">
    <property type="protein sequence ID" value="KAG5268554.1"/>
    <property type="molecule type" value="Genomic_DNA"/>
</dbReference>
<dbReference type="InterPro" id="IPR003599">
    <property type="entry name" value="Ig_sub"/>
</dbReference>
<dbReference type="Gene3D" id="2.60.40.10">
    <property type="entry name" value="Immunoglobulins"/>
    <property type="match status" value="3"/>
</dbReference>
<dbReference type="Pfam" id="PF13895">
    <property type="entry name" value="Ig_2"/>
    <property type="match status" value="2"/>
</dbReference>
<dbReference type="SUPFAM" id="SSF48726">
    <property type="entry name" value="Immunoglobulin"/>
    <property type="match status" value="2"/>
</dbReference>
<evidence type="ECO:0000256" key="2">
    <source>
        <dbReference type="SAM" id="SignalP"/>
    </source>
</evidence>
<keyword evidence="2" id="KW-0732">Signal</keyword>
<dbReference type="InterPro" id="IPR013783">
    <property type="entry name" value="Ig-like_fold"/>
</dbReference>
<dbReference type="InterPro" id="IPR007110">
    <property type="entry name" value="Ig-like_dom"/>
</dbReference>
<protein>
    <recommendedName>
        <fullName evidence="3">Ig-like domain-containing protein</fullName>
    </recommendedName>
</protein>
<dbReference type="SMART" id="SM00409">
    <property type="entry name" value="IG"/>
    <property type="match status" value="2"/>
</dbReference>
<accession>A0AAV6G1Q1</accession>
<reference evidence="4" key="1">
    <citation type="submission" date="2020-10" db="EMBL/GenBank/DDBJ databases">
        <title>Chromosome-scale genome assembly of the Allis shad, Alosa alosa.</title>
        <authorList>
            <person name="Margot Z."/>
            <person name="Christophe K."/>
            <person name="Cabau C."/>
            <person name="Louis A."/>
            <person name="Berthelot C."/>
            <person name="Parey E."/>
            <person name="Roest Crollius H."/>
            <person name="Montfort J."/>
            <person name="Robinson-Rechavi M."/>
            <person name="Bucao C."/>
            <person name="Bouchez O."/>
            <person name="Gislard M."/>
            <person name="Lluch J."/>
            <person name="Milhes M."/>
            <person name="Lampietro C."/>
            <person name="Lopez Roques C."/>
            <person name="Donnadieu C."/>
            <person name="Braasch I."/>
            <person name="Desvignes T."/>
            <person name="Postlethwait J."/>
            <person name="Bobe J."/>
            <person name="Guiguen Y."/>
        </authorList>
    </citation>
    <scope>NUCLEOTIDE SEQUENCE</scope>
    <source>
        <strain evidence="4">M-15738</strain>
        <tissue evidence="4">Blood</tissue>
    </source>
</reference>
<feature type="signal peptide" evidence="2">
    <location>
        <begin position="1"/>
        <end position="18"/>
    </location>
</feature>
<dbReference type="InterPro" id="IPR003598">
    <property type="entry name" value="Ig_sub2"/>
</dbReference>
<dbReference type="PANTHER" id="PTHR46484">
    <property type="entry name" value="SI:CH211-171H4.5-RELATED"/>
    <property type="match status" value="1"/>
</dbReference>
<dbReference type="PANTHER" id="PTHR46484:SF8">
    <property type="entry name" value="B-CELL RECEPTOR CD22-LIKE-RELATED"/>
    <property type="match status" value="1"/>
</dbReference>